<protein>
    <submittedName>
        <fullName evidence="1">Uncharacterized protein</fullName>
    </submittedName>
</protein>
<evidence type="ECO:0000313" key="1">
    <source>
        <dbReference type="EMBL" id="QBJ02881.1"/>
    </source>
</evidence>
<organism evidence="1 2">
    <name type="scientific">Pseudomonas phage Psa21</name>
    <dbReference type="NCBI Taxonomy" id="2530023"/>
    <lineage>
        <taxon>Viruses</taxon>
        <taxon>Duplodnaviria</taxon>
        <taxon>Heunggongvirae</taxon>
        <taxon>Uroviricota</taxon>
        <taxon>Caudoviricetes</taxon>
        <taxon>Chimalliviridae</taxon>
        <taxon>Tepukevirus</taxon>
        <taxon>Tepukevirus Psa21</taxon>
    </lineage>
</organism>
<evidence type="ECO:0000313" key="2">
    <source>
        <dbReference type="Proteomes" id="UP000294134"/>
    </source>
</evidence>
<gene>
    <name evidence="1" type="ORF">PSA21_355</name>
</gene>
<name>A0A481W4X9_9CAUD</name>
<accession>A0A481W4X9</accession>
<sequence length="102" mass="11774">MTGYVIEIMRGEDRVYLCQDLKKKPLVDPKERNALVFHSFADGKTALNAFLALKPNYVRHLIKVDDKYKRPLHVFLRRTGEKEGLFTSASISKIYDFVEVVA</sequence>
<reference evidence="1 2" key="1">
    <citation type="submission" date="2019-02" db="EMBL/GenBank/DDBJ databases">
        <authorList>
            <person name="Frampton R.A."/>
            <person name="Wojtus J.K."/>
            <person name="Fineran P.C."/>
            <person name="Hendrickson H.L."/>
        </authorList>
    </citation>
    <scope>NUCLEOTIDE SEQUENCE [LARGE SCALE GENOMIC DNA]</scope>
</reference>
<dbReference type="EMBL" id="MK552327">
    <property type="protein sequence ID" value="QBJ02881.1"/>
    <property type="molecule type" value="Genomic_DNA"/>
</dbReference>
<keyword evidence="2" id="KW-1185">Reference proteome</keyword>
<dbReference type="Proteomes" id="UP000294134">
    <property type="component" value="Segment"/>
</dbReference>
<proteinExistence type="predicted"/>